<dbReference type="AlphaFoldDB" id="A0A9P4NQ56"/>
<keyword evidence="2" id="KW-1185">Reference proteome</keyword>
<name>A0A9P4NQ56_9PEZI</name>
<evidence type="ECO:0000313" key="2">
    <source>
        <dbReference type="Proteomes" id="UP000800235"/>
    </source>
</evidence>
<proteinExistence type="predicted"/>
<organism evidence="1 2">
    <name type="scientific">Tothia fuscella</name>
    <dbReference type="NCBI Taxonomy" id="1048955"/>
    <lineage>
        <taxon>Eukaryota</taxon>
        <taxon>Fungi</taxon>
        <taxon>Dikarya</taxon>
        <taxon>Ascomycota</taxon>
        <taxon>Pezizomycotina</taxon>
        <taxon>Dothideomycetes</taxon>
        <taxon>Pleosporomycetidae</taxon>
        <taxon>Venturiales</taxon>
        <taxon>Cylindrosympodiaceae</taxon>
        <taxon>Tothia</taxon>
    </lineage>
</organism>
<protein>
    <submittedName>
        <fullName evidence="1">Uncharacterized protein</fullName>
    </submittedName>
</protein>
<dbReference type="Proteomes" id="UP000800235">
    <property type="component" value="Unassembled WGS sequence"/>
</dbReference>
<comment type="caution">
    <text evidence="1">The sequence shown here is derived from an EMBL/GenBank/DDBJ whole genome shotgun (WGS) entry which is preliminary data.</text>
</comment>
<gene>
    <name evidence="1" type="ORF">EJ08DRAFT_717041</name>
</gene>
<evidence type="ECO:0000313" key="1">
    <source>
        <dbReference type="EMBL" id="KAF2429632.1"/>
    </source>
</evidence>
<dbReference type="EMBL" id="MU007045">
    <property type="protein sequence ID" value="KAF2429632.1"/>
    <property type="molecule type" value="Genomic_DNA"/>
</dbReference>
<reference evidence="1" key="1">
    <citation type="journal article" date="2020" name="Stud. Mycol.">
        <title>101 Dothideomycetes genomes: a test case for predicting lifestyles and emergence of pathogens.</title>
        <authorList>
            <person name="Haridas S."/>
            <person name="Albert R."/>
            <person name="Binder M."/>
            <person name="Bloem J."/>
            <person name="Labutti K."/>
            <person name="Salamov A."/>
            <person name="Andreopoulos B."/>
            <person name="Baker S."/>
            <person name="Barry K."/>
            <person name="Bills G."/>
            <person name="Bluhm B."/>
            <person name="Cannon C."/>
            <person name="Castanera R."/>
            <person name="Culley D."/>
            <person name="Daum C."/>
            <person name="Ezra D."/>
            <person name="Gonzalez J."/>
            <person name="Henrissat B."/>
            <person name="Kuo A."/>
            <person name="Liang C."/>
            <person name="Lipzen A."/>
            <person name="Lutzoni F."/>
            <person name="Magnuson J."/>
            <person name="Mondo S."/>
            <person name="Nolan M."/>
            <person name="Ohm R."/>
            <person name="Pangilinan J."/>
            <person name="Park H.-J."/>
            <person name="Ramirez L."/>
            <person name="Alfaro M."/>
            <person name="Sun H."/>
            <person name="Tritt A."/>
            <person name="Yoshinaga Y."/>
            <person name="Zwiers L.-H."/>
            <person name="Turgeon B."/>
            <person name="Goodwin S."/>
            <person name="Spatafora J."/>
            <person name="Crous P."/>
            <person name="Grigoriev I."/>
        </authorList>
    </citation>
    <scope>NUCLEOTIDE SEQUENCE</scope>
    <source>
        <strain evidence="1">CBS 130266</strain>
    </source>
</reference>
<accession>A0A9P4NQ56</accession>
<sequence>MLSHHYFPFQQQLSATFCFFPTRSSLTKHFSLLRKMMPPQSHCAILTMRSYCGVSNISISGSATTDPPKLDSPSENCMDTAMTVPNTTPKVTTHTNADTPLIVINSTDLVFDPEIERQSRERAAKFLEQIHWHTRPPLVPKRSRLGLRDRFRSHRSTSFDSVANESDSSITSTNIRFPNALSPRTDGLKHVNYHFDQIHSKEKHQVHRVLKRSYLKNHSPEKLPPNGNLHPVIASELVPKRQRVKRPSPHHGEKSPLHSFFPTMFNPPDEAFDTAGPEGELQRSWLHKTCPELFNHKGHLQHFVIEKGQPPGISTTLWAWLCGHTMSWHSKKKRDIPFPEFGLTRETLRVIERTYRETPVTGVDPVGQRDMVTKITEQTGLAYQISDVEDEIYLTTGVSGVEEMRGIAEERRLRVREKREAKEKIESSVTIRKSRVQPYYGRSL</sequence>